<dbReference type="RefSeq" id="WP_212823206.1">
    <property type="nucleotide sequence ID" value="NZ_AP023359.1"/>
</dbReference>
<feature type="region of interest" description="Disordered" evidence="1">
    <location>
        <begin position="71"/>
        <end position="102"/>
    </location>
</feature>
<keyword evidence="4" id="KW-1185">Reference proteome</keyword>
<dbReference type="Proteomes" id="UP000680866">
    <property type="component" value="Chromosome"/>
</dbReference>
<sequence>MAEYDEIDHAFAALRGEVFERVLPAGPAAVRTTVRRRRHRAAVTGATVAVLLVAGPVAGYAALQDPVQRPETGATVAPTEPPATLTPTLPAPTVSASPSAVPDGRISRAELLGTKVDLPPWPGSPGCRTDQARLEAAPTNQPAIWLGLIAYGDVDRDGAAETLAEVQCLVGQGGPAQVIAFDRDTGGKIITMGAVVRSGTGGIEDVRALDPRADGSIRIEVGDRFMCCGIPLESIRRQWRTYALDGANFVQIGGPTSFGPGGPGGPGGPATPSPTAGPPRTDLSVTATDVRFTEQPDDMMRHGVVTVVIRNAGPVDADLVRLRFLWDTGVTLIAEGDGWSTCSSRDIPVVGIPPEQNPVCILGPLRAGQQRTLVLGISYNKDWAATGIGTAVVERVNDVPDRNPDDNQDPFNYR</sequence>
<gene>
    <name evidence="3" type="ORF">Prubr_16500</name>
</gene>
<feature type="transmembrane region" description="Helical" evidence="2">
    <location>
        <begin position="41"/>
        <end position="63"/>
    </location>
</feature>
<evidence type="ECO:0000313" key="3">
    <source>
        <dbReference type="EMBL" id="BCJ64629.1"/>
    </source>
</evidence>
<proteinExistence type="predicted"/>
<keyword evidence="2" id="KW-1133">Transmembrane helix</keyword>
<evidence type="ECO:0000313" key="4">
    <source>
        <dbReference type="Proteomes" id="UP000680866"/>
    </source>
</evidence>
<feature type="region of interest" description="Disordered" evidence="1">
    <location>
        <begin position="254"/>
        <end position="281"/>
    </location>
</feature>
<keyword evidence="2" id="KW-0812">Transmembrane</keyword>
<dbReference type="AlphaFoldDB" id="A0A810MXC6"/>
<protein>
    <submittedName>
        <fullName evidence="3">Uncharacterized protein</fullName>
    </submittedName>
</protein>
<name>A0A810MXC6_9ACTN</name>
<evidence type="ECO:0000256" key="2">
    <source>
        <dbReference type="SAM" id="Phobius"/>
    </source>
</evidence>
<dbReference type="EMBL" id="AP023359">
    <property type="protein sequence ID" value="BCJ64629.1"/>
    <property type="molecule type" value="Genomic_DNA"/>
</dbReference>
<accession>A0A810MXC6</accession>
<keyword evidence="2" id="KW-0472">Membrane</keyword>
<organism evidence="3 4">
    <name type="scientific">Polymorphospora rubra</name>
    <dbReference type="NCBI Taxonomy" id="338584"/>
    <lineage>
        <taxon>Bacteria</taxon>
        <taxon>Bacillati</taxon>
        <taxon>Actinomycetota</taxon>
        <taxon>Actinomycetes</taxon>
        <taxon>Micromonosporales</taxon>
        <taxon>Micromonosporaceae</taxon>
        <taxon>Polymorphospora</taxon>
    </lineage>
</organism>
<reference evidence="3" key="1">
    <citation type="submission" date="2020-08" db="EMBL/GenBank/DDBJ databases">
        <title>Whole genome shotgun sequence of Polymorphospora rubra NBRC 101157.</title>
        <authorList>
            <person name="Komaki H."/>
            <person name="Tamura T."/>
        </authorList>
    </citation>
    <scope>NUCLEOTIDE SEQUENCE</scope>
    <source>
        <strain evidence="3">NBRC 101157</strain>
    </source>
</reference>
<evidence type="ECO:0000256" key="1">
    <source>
        <dbReference type="SAM" id="MobiDB-lite"/>
    </source>
</evidence>
<dbReference type="KEGG" id="pry:Prubr_16500"/>
<feature type="compositionally biased region" description="Gly residues" evidence="1">
    <location>
        <begin position="259"/>
        <end position="268"/>
    </location>
</feature>